<dbReference type="InterPro" id="IPR032675">
    <property type="entry name" value="LRR_dom_sf"/>
</dbReference>
<name>A0A9D4MS72_DREPO</name>
<accession>A0A9D4MS72</accession>
<reference evidence="1" key="1">
    <citation type="journal article" date="2019" name="bioRxiv">
        <title>The Genome of the Zebra Mussel, Dreissena polymorpha: A Resource for Invasive Species Research.</title>
        <authorList>
            <person name="McCartney M.A."/>
            <person name="Auch B."/>
            <person name="Kono T."/>
            <person name="Mallez S."/>
            <person name="Zhang Y."/>
            <person name="Obille A."/>
            <person name="Becker A."/>
            <person name="Abrahante J.E."/>
            <person name="Garbe J."/>
            <person name="Badalamenti J.P."/>
            <person name="Herman A."/>
            <person name="Mangelson H."/>
            <person name="Liachko I."/>
            <person name="Sullivan S."/>
            <person name="Sone E.D."/>
            <person name="Koren S."/>
            <person name="Silverstein K.A.T."/>
            <person name="Beckman K.B."/>
            <person name="Gohl D.M."/>
        </authorList>
    </citation>
    <scope>NUCLEOTIDE SEQUENCE</scope>
    <source>
        <strain evidence="1">Duluth1</strain>
        <tissue evidence="1">Whole animal</tissue>
    </source>
</reference>
<gene>
    <name evidence="1" type="ORF">DPMN_004907</name>
</gene>
<dbReference type="AlphaFoldDB" id="A0A9D4MS72"/>
<dbReference type="Gene3D" id="3.80.10.10">
    <property type="entry name" value="Ribonuclease Inhibitor"/>
    <property type="match status" value="1"/>
</dbReference>
<protein>
    <submittedName>
        <fullName evidence="1">Uncharacterized protein</fullName>
    </submittedName>
</protein>
<reference evidence="1" key="2">
    <citation type="submission" date="2020-11" db="EMBL/GenBank/DDBJ databases">
        <authorList>
            <person name="McCartney M.A."/>
            <person name="Auch B."/>
            <person name="Kono T."/>
            <person name="Mallez S."/>
            <person name="Becker A."/>
            <person name="Gohl D.M."/>
            <person name="Silverstein K.A.T."/>
            <person name="Koren S."/>
            <person name="Bechman K.B."/>
            <person name="Herman A."/>
            <person name="Abrahante J.E."/>
            <person name="Garbe J."/>
        </authorList>
    </citation>
    <scope>NUCLEOTIDE SEQUENCE</scope>
    <source>
        <strain evidence="1">Duluth1</strain>
        <tissue evidence="1">Whole animal</tissue>
    </source>
</reference>
<dbReference type="Proteomes" id="UP000828390">
    <property type="component" value="Unassembled WGS sequence"/>
</dbReference>
<evidence type="ECO:0000313" key="1">
    <source>
        <dbReference type="EMBL" id="KAH3880984.1"/>
    </source>
</evidence>
<comment type="caution">
    <text evidence="1">The sequence shown here is derived from an EMBL/GenBank/DDBJ whole genome shotgun (WGS) entry which is preliminary data.</text>
</comment>
<dbReference type="EMBL" id="JAIWYP010000001">
    <property type="protein sequence ID" value="KAH3880984.1"/>
    <property type="molecule type" value="Genomic_DNA"/>
</dbReference>
<keyword evidence="2" id="KW-1185">Reference proteome</keyword>
<sequence>MFTDSSSSVSTTLPVYIVLNSANPAQCAYPLPVLPCIEYIGLESITCSSTWLRSLFSTLLTLEQNAVCVLTEVSCQGTFIDAADLSSFKKTLGYGSNPSFPECDVLWEVLHGLNIKSLSLDISIINYADSISQSLLSLTHLDTLSIQVDYYSAGLWEVLHGLNIKSLSLSGRYKYKGVNVNCADSMSQSLLSLTHLDTLSIKVVVDSPGLWKALHGLNIKSLSLCVEDMYRALNVDYADSMSQSLLSLTHLDTLSIKVDYYSAGLWEALHGLNIKSLSLSVGNMYRALNVHNADSMSQSLLSLTHLDTLSIKGGDDSPGLWKALHGLNIKSLSLCVQFGYLNVHNADSMSQSLSSLTHLDTLSIKVVVDSPGLWKALHGLHIKSLSLCVGDMYRALNVNYADSMAQSLPSLTHLDTLSVKVNDYSPGLWEALHGLNIKSLSLSLGYMYRALNVHNADSISQSLLSLTHLDTLSIEVDDDSPGLWKALHGLNIKSLSLSGGYMYSGFSVNYADSMSQSLLSLTHLDTLNVKVDDDSPGLWKALHGLNIKSLGLSGGYMYSGFSGNYADSMSQSLLSLTHLDTLSIKVDYYSPGLWEALHGLNIKSLSLSVGDMYRGLNVHNADSMSQSLLSLTHLDTLSIEVDDDSPGLWKALHGLNIKSLSLSGGYMYSGFSVNYADSMSQSLLSLTHLDTLNVKVDDDSPGLWKALHALNIKSLSLSGGYMYSGFSGNYADSMSQSLLSLTHLDTLSIKVDYYSPGLWEALHGLNIKSLSLSVGNMYRGLNVHNADSMSQSLLSLTHLDTLSIEMDDDSLDLWEALRGLNIKCLSLCVAHGGLNVDYADSMSQSLSSLTHLDTLSIKVVVDSPGLWKALHGLNIKNLSLCVAYGGLNIDYADSMSQSL</sequence>
<organism evidence="1 2">
    <name type="scientific">Dreissena polymorpha</name>
    <name type="common">Zebra mussel</name>
    <name type="synonym">Mytilus polymorpha</name>
    <dbReference type="NCBI Taxonomy" id="45954"/>
    <lineage>
        <taxon>Eukaryota</taxon>
        <taxon>Metazoa</taxon>
        <taxon>Spiralia</taxon>
        <taxon>Lophotrochozoa</taxon>
        <taxon>Mollusca</taxon>
        <taxon>Bivalvia</taxon>
        <taxon>Autobranchia</taxon>
        <taxon>Heteroconchia</taxon>
        <taxon>Euheterodonta</taxon>
        <taxon>Imparidentia</taxon>
        <taxon>Neoheterodontei</taxon>
        <taxon>Myida</taxon>
        <taxon>Dreissenoidea</taxon>
        <taxon>Dreissenidae</taxon>
        <taxon>Dreissena</taxon>
    </lineage>
</organism>
<proteinExistence type="predicted"/>
<evidence type="ECO:0000313" key="2">
    <source>
        <dbReference type="Proteomes" id="UP000828390"/>
    </source>
</evidence>